<dbReference type="Pfam" id="PF17900">
    <property type="entry name" value="Peptidase_M1_N"/>
    <property type="match status" value="1"/>
</dbReference>
<feature type="active site" description="Proton acceptor" evidence="13">
    <location>
        <position position="344"/>
    </location>
</feature>
<dbReference type="Gene3D" id="2.60.40.1730">
    <property type="entry name" value="tricorn interacting facor f3 domain"/>
    <property type="match status" value="1"/>
</dbReference>
<feature type="site" description="Transition state stabilizer" evidence="15">
    <location>
        <position position="428"/>
    </location>
</feature>
<sequence length="905" mass="104046">MHLWLVILFFLEAQFCVQSSDSSSPAGENLATNGLPFPWSKVRLPSYIVPVHYHLLIHPNLTTLRFNGSVKIEIDVKNNTNWVVLHSKNLKIFTATVLDEHEAHLSDKVLSVLEYPSHEQIAIFSPKILTSGEKYFLYLEFGAPLSDGFYGFYKSTYKTKAGETRVLASTHFEPTSARMALPCFDEPIFKANYTVRIRRGPSHIALSNMPLEQTVEIGNGLFEDQFEVSVRMSSYLLAFIVCDFRSVSGMTATGINITIYAVPEKWHQTHYALEAALRLLEFYEQYFNILYPLPKLDLIAIPDFQAGAMENWGLTTYRETSLLYDPDISSASDKLWVTMVIGHELAHQWFGNLVTMEWWNDIWLNEGFARYMEFVSLEAVYPELKVEDHFLDTCFGAIGRDSLNSSRPISSLAENPAQIEEMFDTVSYDKGACILHMLRNFLTNEGFQSGIIRYLRRFKYSNARNEDLWDSLIKHQNKNSCSPHSLYRHVQKRNLRQENTVTVKMMYTWTLQKGIPLITVKRQGRKLYIGQEPPVSPIYVLFIHFTVHNTSLSNPDVLTLDEEVDWVKLNSDMNGYYIVHYDEEGWNALTELLRINHTALSFKDRASLIHNAFQLVTAGRLSLNRALDLIGYLKSETHNVPLLQGLGYLQSFYKMIEKRNIIFRDFLSGSISYFRDVIDKQSWSDDGMVSDRRLREEVLSLACDFDYPPCLEKAKHLYNSWVESNGAISLPTDVSETVYMVGAQDESGWAYLLEKYGVSMCETEKSKFLSALASSKDSEKLSRLLQLGMDGTLIKTQNLPSLIYLVAKNPVGHFLAWDFVKKHWDELVEKFPLGSFGIRNIIVGTVTQFSSTEELREVEDFFKSITEQVSELRVIQVATENVEKNIMWLSRNLETMRTWLQQRLN</sequence>
<dbReference type="InterPro" id="IPR042097">
    <property type="entry name" value="Aminopeptidase_N-like_N_sf"/>
</dbReference>
<dbReference type="FunFam" id="2.60.40.1730:FF:000046">
    <property type="entry name" value="Endoplasmic reticulum aminopeptidase 2"/>
    <property type="match status" value="1"/>
</dbReference>
<feature type="signal peptide" evidence="17">
    <location>
        <begin position="1"/>
        <end position="19"/>
    </location>
</feature>
<dbReference type="GO" id="GO:0005615">
    <property type="term" value="C:extracellular space"/>
    <property type="evidence" value="ECO:0007669"/>
    <property type="project" value="TreeGrafter"/>
</dbReference>
<evidence type="ECO:0000256" key="12">
    <source>
        <dbReference type="ARBA" id="ARBA00023180"/>
    </source>
</evidence>
<evidence type="ECO:0000256" key="15">
    <source>
        <dbReference type="PIRSR" id="PIRSR634016-4"/>
    </source>
</evidence>
<dbReference type="GO" id="GO:0006508">
    <property type="term" value="P:proteolysis"/>
    <property type="evidence" value="ECO:0007669"/>
    <property type="project" value="UniProtKB-KW"/>
</dbReference>
<keyword evidence="8" id="KW-0735">Signal-anchor</keyword>
<dbReference type="GO" id="GO:0070006">
    <property type="term" value="F:metalloaminopeptidase activity"/>
    <property type="evidence" value="ECO:0007669"/>
    <property type="project" value="TreeGrafter"/>
</dbReference>
<organism evidence="21 22">
    <name type="scientific">Cyprinus carpio</name>
    <name type="common">Common carp</name>
    <dbReference type="NCBI Taxonomy" id="7962"/>
    <lineage>
        <taxon>Eukaryota</taxon>
        <taxon>Metazoa</taxon>
        <taxon>Chordata</taxon>
        <taxon>Craniata</taxon>
        <taxon>Vertebrata</taxon>
        <taxon>Euteleostomi</taxon>
        <taxon>Actinopterygii</taxon>
        <taxon>Neopterygii</taxon>
        <taxon>Teleostei</taxon>
        <taxon>Ostariophysi</taxon>
        <taxon>Cypriniformes</taxon>
        <taxon>Cyprinidae</taxon>
        <taxon>Cyprininae</taxon>
        <taxon>Cyprinus</taxon>
    </lineage>
</organism>
<dbReference type="GO" id="GO:0042277">
    <property type="term" value="F:peptide binding"/>
    <property type="evidence" value="ECO:0007669"/>
    <property type="project" value="TreeGrafter"/>
</dbReference>
<evidence type="ECO:0000259" key="20">
    <source>
        <dbReference type="Pfam" id="PF17900"/>
    </source>
</evidence>
<keyword evidence="7 14" id="KW-0862">Zinc</keyword>
<comment type="subcellular location">
    <subcellularLocation>
        <location evidence="1">Membrane</location>
        <topology evidence="1">Single-pass type II membrane protein</topology>
    </subcellularLocation>
</comment>
<evidence type="ECO:0000256" key="14">
    <source>
        <dbReference type="PIRSR" id="PIRSR634016-3"/>
    </source>
</evidence>
<evidence type="ECO:0000256" key="3">
    <source>
        <dbReference type="ARBA" id="ARBA00022670"/>
    </source>
</evidence>
<keyword evidence="17" id="KW-0732">Signal</keyword>
<dbReference type="InterPro" id="IPR050344">
    <property type="entry name" value="Peptidase_M1_aminopeptidases"/>
</dbReference>
<evidence type="ECO:0000256" key="6">
    <source>
        <dbReference type="ARBA" id="ARBA00022801"/>
    </source>
</evidence>
<dbReference type="InterPro" id="IPR045357">
    <property type="entry name" value="Aminopeptidase_N-like_N"/>
</dbReference>
<evidence type="ECO:0000256" key="4">
    <source>
        <dbReference type="ARBA" id="ARBA00022692"/>
    </source>
</evidence>
<evidence type="ECO:0000313" key="22">
    <source>
        <dbReference type="Proteomes" id="UP000694700"/>
    </source>
</evidence>
<dbReference type="Gene3D" id="1.25.50.20">
    <property type="match status" value="1"/>
</dbReference>
<evidence type="ECO:0000313" key="21">
    <source>
        <dbReference type="Ensembl" id="ENSCCRP00015048508.1"/>
    </source>
</evidence>
<dbReference type="FunFam" id="1.10.390.10:FF:000016">
    <property type="entry name" value="Glutamyl aminopeptidase"/>
    <property type="match status" value="1"/>
</dbReference>
<evidence type="ECO:0000256" key="13">
    <source>
        <dbReference type="PIRSR" id="PIRSR634016-1"/>
    </source>
</evidence>
<dbReference type="EC" id="3.4.11.-" evidence="16"/>
<dbReference type="PANTHER" id="PTHR11533">
    <property type="entry name" value="PROTEASE M1 ZINC METALLOPROTEASE"/>
    <property type="match status" value="1"/>
</dbReference>
<feature type="binding site" evidence="14">
    <location>
        <position position="343"/>
    </location>
    <ligand>
        <name>Zn(2+)</name>
        <dbReference type="ChEBI" id="CHEBI:29105"/>
        <note>catalytic</note>
    </ligand>
</feature>
<dbReference type="CDD" id="cd09601">
    <property type="entry name" value="M1_APN-Q_like"/>
    <property type="match status" value="1"/>
</dbReference>
<dbReference type="Pfam" id="PF01433">
    <property type="entry name" value="Peptidase_M1"/>
    <property type="match status" value="1"/>
</dbReference>
<evidence type="ECO:0000256" key="10">
    <source>
        <dbReference type="ARBA" id="ARBA00023049"/>
    </source>
</evidence>
<dbReference type="SUPFAM" id="SSF55486">
    <property type="entry name" value="Metalloproteases ('zincins'), catalytic domain"/>
    <property type="match status" value="1"/>
</dbReference>
<keyword evidence="16" id="KW-0031">Aminopeptidase</keyword>
<evidence type="ECO:0000256" key="11">
    <source>
        <dbReference type="ARBA" id="ARBA00023136"/>
    </source>
</evidence>
<dbReference type="InterPro" id="IPR034016">
    <property type="entry name" value="M1_APN-typ"/>
</dbReference>
<reference evidence="21" key="1">
    <citation type="submission" date="2025-08" db="UniProtKB">
        <authorList>
            <consortium name="Ensembl"/>
        </authorList>
    </citation>
    <scope>IDENTIFICATION</scope>
</reference>
<feature type="domain" description="Peptidase M1 membrane alanine aminopeptidase" evidence="18">
    <location>
        <begin position="271"/>
        <end position="479"/>
    </location>
</feature>
<evidence type="ECO:0000256" key="16">
    <source>
        <dbReference type="RuleBase" id="RU364040"/>
    </source>
</evidence>
<dbReference type="SUPFAM" id="SSF63737">
    <property type="entry name" value="Leukotriene A4 hydrolase N-terminal domain"/>
    <property type="match status" value="1"/>
</dbReference>
<dbReference type="GO" id="GO:0005737">
    <property type="term" value="C:cytoplasm"/>
    <property type="evidence" value="ECO:0007669"/>
    <property type="project" value="TreeGrafter"/>
</dbReference>
<evidence type="ECO:0000256" key="8">
    <source>
        <dbReference type="ARBA" id="ARBA00022968"/>
    </source>
</evidence>
<evidence type="ECO:0000256" key="7">
    <source>
        <dbReference type="ARBA" id="ARBA00022833"/>
    </source>
</evidence>
<dbReference type="InterPro" id="IPR014782">
    <property type="entry name" value="Peptidase_M1_dom"/>
</dbReference>
<keyword evidence="3 16" id="KW-0645">Protease</keyword>
<feature type="binding site" evidence="14">
    <location>
        <position position="366"/>
    </location>
    <ligand>
        <name>Zn(2+)</name>
        <dbReference type="ChEBI" id="CHEBI:29105"/>
        <note>catalytic</note>
    </ligand>
</feature>
<evidence type="ECO:0000259" key="19">
    <source>
        <dbReference type="Pfam" id="PF11838"/>
    </source>
</evidence>
<dbReference type="InterPro" id="IPR001930">
    <property type="entry name" value="Peptidase_M1"/>
</dbReference>
<dbReference type="Proteomes" id="UP000694700">
    <property type="component" value="Unplaced"/>
</dbReference>
<keyword evidence="9" id="KW-1133">Transmembrane helix</keyword>
<feature type="domain" description="Aminopeptidase N-like N-terminal" evidence="20">
    <location>
        <begin position="49"/>
        <end position="236"/>
    </location>
</feature>
<feature type="binding site" evidence="14">
    <location>
        <position position="347"/>
    </location>
    <ligand>
        <name>Zn(2+)</name>
        <dbReference type="ChEBI" id="CHEBI:29105"/>
        <note>catalytic</note>
    </ligand>
</feature>
<dbReference type="GO" id="GO:0008270">
    <property type="term" value="F:zinc ion binding"/>
    <property type="evidence" value="ECO:0007669"/>
    <property type="project" value="UniProtKB-UniRule"/>
</dbReference>
<dbReference type="AlphaFoldDB" id="A0A8C1V8E1"/>
<dbReference type="FunFam" id="1.25.50.20:FF:000003">
    <property type="entry name" value="Leucyl-cystinyl aminopeptidase"/>
    <property type="match status" value="1"/>
</dbReference>
<dbReference type="PANTHER" id="PTHR11533:SF239">
    <property type="entry name" value="ENDOPLASMIC RETICULUM AMINOPEPTIDASE 2"/>
    <property type="match status" value="1"/>
</dbReference>
<keyword evidence="6 16" id="KW-0378">Hydrolase</keyword>
<dbReference type="Pfam" id="PF11838">
    <property type="entry name" value="ERAP1_C"/>
    <property type="match status" value="1"/>
</dbReference>
<evidence type="ECO:0000256" key="1">
    <source>
        <dbReference type="ARBA" id="ARBA00004606"/>
    </source>
</evidence>
<keyword evidence="11" id="KW-0472">Membrane</keyword>
<dbReference type="GO" id="GO:0016020">
    <property type="term" value="C:membrane"/>
    <property type="evidence" value="ECO:0007669"/>
    <property type="project" value="UniProtKB-SubCell"/>
</dbReference>
<name>A0A8C1V8E1_CYPCA</name>
<feature type="chain" id="PRO_5034204648" description="Aminopeptidase" evidence="17">
    <location>
        <begin position="20"/>
        <end position="905"/>
    </location>
</feature>
<evidence type="ECO:0000256" key="17">
    <source>
        <dbReference type="SAM" id="SignalP"/>
    </source>
</evidence>
<comment type="cofactor">
    <cofactor evidence="14 16">
        <name>Zn(2+)</name>
        <dbReference type="ChEBI" id="CHEBI:29105"/>
    </cofactor>
    <text evidence="14 16">Binds 1 zinc ion per subunit.</text>
</comment>
<keyword evidence="12" id="KW-0325">Glycoprotein</keyword>
<protein>
    <recommendedName>
        <fullName evidence="16">Aminopeptidase</fullName>
        <ecNumber evidence="16">3.4.11.-</ecNumber>
    </recommendedName>
</protein>
<dbReference type="GO" id="GO:0043171">
    <property type="term" value="P:peptide catabolic process"/>
    <property type="evidence" value="ECO:0007669"/>
    <property type="project" value="TreeGrafter"/>
</dbReference>
<feature type="domain" description="ERAP1-like C-terminal" evidence="19">
    <location>
        <begin position="566"/>
        <end position="883"/>
    </location>
</feature>
<dbReference type="Ensembl" id="ENSCCRT00015050138.1">
    <property type="protein sequence ID" value="ENSCCRP00015048508.1"/>
    <property type="gene ID" value="ENSCCRG00015019460.1"/>
</dbReference>
<keyword evidence="10 16" id="KW-0482">Metalloprotease</keyword>
<dbReference type="InterPro" id="IPR024571">
    <property type="entry name" value="ERAP1-like_C_dom"/>
</dbReference>
<accession>A0A8C1V8E1</accession>
<evidence type="ECO:0000259" key="18">
    <source>
        <dbReference type="Pfam" id="PF01433"/>
    </source>
</evidence>
<dbReference type="Gene3D" id="1.10.390.10">
    <property type="entry name" value="Neutral Protease Domain 2"/>
    <property type="match status" value="1"/>
</dbReference>
<proteinExistence type="inferred from homology"/>
<dbReference type="InterPro" id="IPR027268">
    <property type="entry name" value="Peptidase_M4/M1_CTD_sf"/>
</dbReference>
<keyword evidence="4" id="KW-0812">Transmembrane</keyword>
<evidence type="ECO:0000256" key="5">
    <source>
        <dbReference type="ARBA" id="ARBA00022723"/>
    </source>
</evidence>
<keyword evidence="5 14" id="KW-0479">Metal-binding</keyword>
<comment type="similarity">
    <text evidence="2 16">Belongs to the peptidase M1 family.</text>
</comment>
<evidence type="ECO:0000256" key="2">
    <source>
        <dbReference type="ARBA" id="ARBA00010136"/>
    </source>
</evidence>
<evidence type="ECO:0000256" key="9">
    <source>
        <dbReference type="ARBA" id="ARBA00022989"/>
    </source>
</evidence>
<dbReference type="PRINTS" id="PR00756">
    <property type="entry name" value="ALADIPTASE"/>
</dbReference>